<accession>A0A4Q7V0P5</accession>
<dbReference type="Proteomes" id="UP000291591">
    <property type="component" value="Unassembled WGS sequence"/>
</dbReference>
<dbReference type="EMBL" id="SHKL01000001">
    <property type="protein sequence ID" value="RZT88032.1"/>
    <property type="molecule type" value="Genomic_DNA"/>
</dbReference>
<feature type="region of interest" description="Disordered" evidence="1">
    <location>
        <begin position="1"/>
        <end position="42"/>
    </location>
</feature>
<evidence type="ECO:0000259" key="2">
    <source>
        <dbReference type="PROSITE" id="PS50943"/>
    </source>
</evidence>
<feature type="compositionally biased region" description="Gly residues" evidence="1">
    <location>
        <begin position="24"/>
        <end position="35"/>
    </location>
</feature>
<dbReference type="RefSeq" id="WP_165438491.1">
    <property type="nucleotide sequence ID" value="NZ_SHKL01000001.1"/>
</dbReference>
<dbReference type="PROSITE" id="PS50943">
    <property type="entry name" value="HTH_CROC1"/>
    <property type="match status" value="1"/>
</dbReference>
<feature type="compositionally biased region" description="Low complexity" evidence="1">
    <location>
        <begin position="288"/>
        <end position="300"/>
    </location>
</feature>
<dbReference type="InterPro" id="IPR001387">
    <property type="entry name" value="Cro/C1-type_HTH"/>
</dbReference>
<evidence type="ECO:0000313" key="4">
    <source>
        <dbReference type="Proteomes" id="UP000291591"/>
    </source>
</evidence>
<gene>
    <name evidence="3" type="ORF">EV383_4966</name>
</gene>
<proteinExistence type="predicted"/>
<feature type="domain" description="HTH cro/C1-type" evidence="2">
    <location>
        <begin position="46"/>
        <end position="114"/>
    </location>
</feature>
<evidence type="ECO:0000256" key="1">
    <source>
        <dbReference type="SAM" id="MobiDB-lite"/>
    </source>
</evidence>
<reference evidence="3 4" key="1">
    <citation type="submission" date="2019-02" db="EMBL/GenBank/DDBJ databases">
        <title>Sequencing the genomes of 1000 actinobacteria strains.</title>
        <authorList>
            <person name="Klenk H.-P."/>
        </authorList>
    </citation>
    <scope>NUCLEOTIDE SEQUENCE [LARGE SCALE GENOMIC DNA]</scope>
    <source>
        <strain evidence="3 4">DSM 45779</strain>
    </source>
</reference>
<feature type="region of interest" description="Disordered" evidence="1">
    <location>
        <begin position="279"/>
        <end position="316"/>
    </location>
</feature>
<comment type="caution">
    <text evidence="3">The sequence shown here is derived from an EMBL/GenBank/DDBJ whole genome shotgun (WGS) entry which is preliminary data.</text>
</comment>
<evidence type="ECO:0000313" key="3">
    <source>
        <dbReference type="EMBL" id="RZT88032.1"/>
    </source>
</evidence>
<dbReference type="GO" id="GO:0003677">
    <property type="term" value="F:DNA binding"/>
    <property type="evidence" value="ECO:0007669"/>
    <property type="project" value="InterPro"/>
</dbReference>
<keyword evidence="4" id="KW-1185">Reference proteome</keyword>
<dbReference type="Gene3D" id="1.10.260.40">
    <property type="entry name" value="lambda repressor-like DNA-binding domains"/>
    <property type="match status" value="1"/>
</dbReference>
<sequence>MTTTSHGTGAVAAPPPGRVPDGRAPGGRAPGGRATGGRATDGRALLRAARRDRGWSQADAARELSALAERTGVTVAGPASLKTQLSRWENGHATPEPEYRALLGTLYDSAPAGLGLAAEGQVPAGQPGSLIGALAEAEALDDTALGLLREQVAATARLDHRLGPAGAADVLAAQVERLVTLADHVLSETLRRDLCALLAEAALLAGDLERDRARPVPSWSRYGTARAAALEAGRPDLAARARAGRAGLLLDMGEPDRARTLVGDADDAWSAVVRSAADAGGSGDVDGAGDAVAGSTVAGGEPAGEGTDGPGRTRIDAVRPGFTVEVDAIRHRRNLARASSGDEGACTALERAAGDDARPVRERAEASAVLALALRRAGRADDAVTHARRADLLALRIGAPRIAALVAEMLGPGTQTSTAPARSSSAAR</sequence>
<dbReference type="CDD" id="cd00093">
    <property type="entry name" value="HTH_XRE"/>
    <property type="match status" value="1"/>
</dbReference>
<organism evidence="3 4">
    <name type="scientific">Pseudonocardia sediminis</name>
    <dbReference type="NCBI Taxonomy" id="1397368"/>
    <lineage>
        <taxon>Bacteria</taxon>
        <taxon>Bacillati</taxon>
        <taxon>Actinomycetota</taxon>
        <taxon>Actinomycetes</taxon>
        <taxon>Pseudonocardiales</taxon>
        <taxon>Pseudonocardiaceae</taxon>
        <taxon>Pseudonocardia</taxon>
    </lineage>
</organism>
<dbReference type="InterPro" id="IPR010982">
    <property type="entry name" value="Lambda_DNA-bd_dom_sf"/>
</dbReference>
<protein>
    <recommendedName>
        <fullName evidence="2">HTH cro/C1-type domain-containing protein</fullName>
    </recommendedName>
</protein>
<name>A0A4Q7V0P5_PSEST</name>
<dbReference type="AlphaFoldDB" id="A0A4Q7V0P5"/>
<dbReference type="SMART" id="SM00530">
    <property type="entry name" value="HTH_XRE"/>
    <property type="match status" value="1"/>
</dbReference>